<name>A0A9P8NW09_9ASCO</name>
<protein>
    <submittedName>
        <fullName evidence="1">Uncharacterized protein</fullName>
    </submittedName>
</protein>
<dbReference type="GeneID" id="70239100"/>
<dbReference type="RefSeq" id="XP_046058253.1">
    <property type="nucleotide sequence ID" value="XM_046208499.1"/>
</dbReference>
<comment type="caution">
    <text evidence="1">The sequence shown here is derived from an EMBL/GenBank/DDBJ whole genome shotgun (WGS) entry which is preliminary data.</text>
</comment>
<dbReference type="Proteomes" id="UP000769157">
    <property type="component" value="Unassembled WGS sequence"/>
</dbReference>
<sequence length="144" mass="15511">MCSTLSRCCCCCVAEPAFASLAPLVSLSEYDICGDDDDDELLELSDSTSPPCAGDWCIWPKFVGNGNWNLGADTGCSCAAINSEFVGPKLGRLFIEGAENTGFCTREPGPSFESESVREMVAGYSAWLCWSFTTTMDHFLALSE</sequence>
<dbReference type="EMBL" id="JAEUBE010000504">
    <property type="protein sequence ID" value="KAH3660550.1"/>
    <property type="molecule type" value="Genomic_DNA"/>
</dbReference>
<evidence type="ECO:0000313" key="1">
    <source>
        <dbReference type="EMBL" id="KAH3660550.1"/>
    </source>
</evidence>
<organism evidence="1 2">
    <name type="scientific">Ogataea philodendri</name>
    <dbReference type="NCBI Taxonomy" id="1378263"/>
    <lineage>
        <taxon>Eukaryota</taxon>
        <taxon>Fungi</taxon>
        <taxon>Dikarya</taxon>
        <taxon>Ascomycota</taxon>
        <taxon>Saccharomycotina</taxon>
        <taxon>Pichiomycetes</taxon>
        <taxon>Pichiales</taxon>
        <taxon>Pichiaceae</taxon>
        <taxon>Ogataea</taxon>
    </lineage>
</organism>
<reference evidence="1" key="1">
    <citation type="journal article" date="2021" name="Open Biol.">
        <title>Shared evolutionary footprints suggest mitochondrial oxidative damage underlies multiple complex I losses in fungi.</title>
        <authorList>
            <person name="Schikora-Tamarit M.A."/>
            <person name="Marcet-Houben M."/>
            <person name="Nosek J."/>
            <person name="Gabaldon T."/>
        </authorList>
    </citation>
    <scope>NUCLEOTIDE SEQUENCE</scope>
    <source>
        <strain evidence="1">CBS6075</strain>
    </source>
</reference>
<keyword evidence="2" id="KW-1185">Reference proteome</keyword>
<gene>
    <name evidence="1" type="ORF">OGAPHI_007136</name>
</gene>
<evidence type="ECO:0000313" key="2">
    <source>
        <dbReference type="Proteomes" id="UP000769157"/>
    </source>
</evidence>
<proteinExistence type="predicted"/>
<dbReference type="AlphaFoldDB" id="A0A9P8NW09"/>
<reference evidence="1" key="2">
    <citation type="submission" date="2021-01" db="EMBL/GenBank/DDBJ databases">
        <authorList>
            <person name="Schikora-Tamarit M.A."/>
        </authorList>
    </citation>
    <scope>NUCLEOTIDE SEQUENCE</scope>
    <source>
        <strain evidence="1">CBS6075</strain>
    </source>
</reference>
<accession>A0A9P8NW09</accession>